<feature type="transmembrane region" description="Helical" evidence="8">
    <location>
        <begin position="136"/>
        <end position="164"/>
    </location>
</feature>
<evidence type="ECO:0000256" key="2">
    <source>
        <dbReference type="ARBA" id="ARBA00009142"/>
    </source>
</evidence>
<evidence type="ECO:0000256" key="7">
    <source>
        <dbReference type="ARBA" id="ARBA00023136"/>
    </source>
</evidence>
<name>A0A8X8LFQ0_9BACT</name>
<sequence length="251" mass="28537">MISILSFYSFTEWFLIFLASFIIGLSKAGLKGVDMLSVTLMAFVFGSKSSTGIVLPLLCLADIAAVRYYNRHAQWKHFWKLVPWMIIGILIGVYIGKEMNEILFRKIMAAIILVTIVIVVLMEYRKSTQVPQHPMFAVSTGLAAGLTTMLGNLAGAFANLYFLAMRMPKNDFIGTAAWIFLFMNLFKLPFQVFFWHNINIHSLQTDLVLIPALALGFWLGLRIVDRIQDEQYRKLVILLTLIGSVLMLFKR</sequence>
<dbReference type="EMBL" id="FNNO01000017">
    <property type="protein sequence ID" value="SDX48207.1"/>
    <property type="molecule type" value="Genomic_DNA"/>
</dbReference>
<feature type="transmembrane region" description="Helical" evidence="8">
    <location>
        <begin position="231"/>
        <end position="249"/>
    </location>
</feature>
<dbReference type="PANTHER" id="PTHR30269:SF23">
    <property type="entry name" value="MEMBRANE TRANSPORTER PROTEIN YDHB-RELATED"/>
    <property type="match status" value="1"/>
</dbReference>
<comment type="caution">
    <text evidence="9">The sequence shown here is derived from an EMBL/GenBank/DDBJ whole genome shotgun (WGS) entry which is preliminary data.</text>
</comment>
<comment type="subcellular location">
    <subcellularLocation>
        <location evidence="1 8">Cell membrane</location>
        <topology evidence="1 8">Multi-pass membrane protein</topology>
    </subcellularLocation>
</comment>
<dbReference type="Pfam" id="PF01925">
    <property type="entry name" value="TauE"/>
    <property type="match status" value="1"/>
</dbReference>
<dbReference type="RefSeq" id="WP_092726308.1">
    <property type="nucleotide sequence ID" value="NZ_FNNO01000017.1"/>
</dbReference>
<evidence type="ECO:0000256" key="8">
    <source>
        <dbReference type="RuleBase" id="RU363041"/>
    </source>
</evidence>
<comment type="similarity">
    <text evidence="2 8">Belongs to the 4-toluene sulfonate uptake permease (TSUP) (TC 2.A.102) family.</text>
</comment>
<feature type="transmembrane region" description="Helical" evidence="8">
    <location>
        <begin position="102"/>
        <end position="124"/>
    </location>
</feature>
<keyword evidence="6 8" id="KW-1133">Transmembrane helix</keyword>
<keyword evidence="4 8" id="KW-1003">Cell membrane</keyword>
<evidence type="ECO:0000313" key="9">
    <source>
        <dbReference type="EMBL" id="SDX48207.1"/>
    </source>
</evidence>
<feature type="transmembrane region" description="Helical" evidence="8">
    <location>
        <begin position="176"/>
        <end position="195"/>
    </location>
</feature>
<keyword evidence="10" id="KW-1185">Reference proteome</keyword>
<dbReference type="PANTHER" id="PTHR30269">
    <property type="entry name" value="TRANSMEMBRANE PROTEIN YFCA"/>
    <property type="match status" value="1"/>
</dbReference>
<accession>A0A8X8LFQ0</accession>
<feature type="transmembrane region" description="Helical" evidence="8">
    <location>
        <begin position="78"/>
        <end position="96"/>
    </location>
</feature>
<gene>
    <name evidence="9" type="ORF">SAMN05444410_11733</name>
</gene>
<protein>
    <recommendedName>
        <fullName evidence="8">Probable membrane transporter protein</fullName>
    </recommendedName>
</protein>
<dbReference type="Proteomes" id="UP000198711">
    <property type="component" value="Unassembled WGS sequence"/>
</dbReference>
<reference evidence="9 10" key="1">
    <citation type="submission" date="2016-10" db="EMBL/GenBank/DDBJ databases">
        <authorList>
            <person name="Varghese N."/>
            <person name="Submissions S."/>
        </authorList>
    </citation>
    <scope>NUCLEOTIDE SEQUENCE [LARGE SCALE GENOMIC DNA]</scope>
    <source>
        <strain evidence="9 10">DSM 25353</strain>
    </source>
</reference>
<evidence type="ECO:0000313" key="10">
    <source>
        <dbReference type="Proteomes" id="UP000198711"/>
    </source>
</evidence>
<keyword evidence="7 8" id="KW-0472">Membrane</keyword>
<keyword evidence="3" id="KW-0813">Transport</keyword>
<feature type="transmembrane region" description="Helical" evidence="8">
    <location>
        <begin position="7"/>
        <end position="26"/>
    </location>
</feature>
<dbReference type="InterPro" id="IPR002781">
    <property type="entry name" value="TM_pro_TauE-like"/>
</dbReference>
<evidence type="ECO:0000256" key="3">
    <source>
        <dbReference type="ARBA" id="ARBA00022448"/>
    </source>
</evidence>
<evidence type="ECO:0000256" key="1">
    <source>
        <dbReference type="ARBA" id="ARBA00004651"/>
    </source>
</evidence>
<feature type="transmembrane region" description="Helical" evidence="8">
    <location>
        <begin position="207"/>
        <end position="225"/>
    </location>
</feature>
<dbReference type="GO" id="GO:0005886">
    <property type="term" value="C:plasma membrane"/>
    <property type="evidence" value="ECO:0007669"/>
    <property type="project" value="UniProtKB-SubCell"/>
</dbReference>
<organism evidence="9 10">
    <name type="scientific">Hydrobacter penzbergensis</name>
    <dbReference type="NCBI Taxonomy" id="1235997"/>
    <lineage>
        <taxon>Bacteria</taxon>
        <taxon>Pseudomonadati</taxon>
        <taxon>Bacteroidota</taxon>
        <taxon>Chitinophagia</taxon>
        <taxon>Chitinophagales</taxon>
        <taxon>Chitinophagaceae</taxon>
        <taxon>Hydrobacter</taxon>
    </lineage>
</organism>
<keyword evidence="5 8" id="KW-0812">Transmembrane</keyword>
<evidence type="ECO:0000256" key="5">
    <source>
        <dbReference type="ARBA" id="ARBA00022692"/>
    </source>
</evidence>
<dbReference type="InterPro" id="IPR052017">
    <property type="entry name" value="TSUP"/>
</dbReference>
<evidence type="ECO:0000256" key="6">
    <source>
        <dbReference type="ARBA" id="ARBA00022989"/>
    </source>
</evidence>
<dbReference type="AlphaFoldDB" id="A0A8X8LFQ0"/>
<evidence type="ECO:0000256" key="4">
    <source>
        <dbReference type="ARBA" id="ARBA00022475"/>
    </source>
</evidence>
<proteinExistence type="inferred from homology"/>
<feature type="transmembrane region" description="Helical" evidence="8">
    <location>
        <begin position="38"/>
        <end position="66"/>
    </location>
</feature>